<sequence>MKKITISKKEKPHYNKTHDLRCSTRSIARVFIELSERKKAIVEEMKFGALRHIPELNISHKLLRELILSFDLYHGFLDTCYANVYITSAKIKDAMA</sequence>
<dbReference type="EMBL" id="SDMP01000010">
    <property type="protein sequence ID" value="RYR34822.1"/>
    <property type="molecule type" value="Genomic_DNA"/>
</dbReference>
<reference evidence="1 2" key="1">
    <citation type="submission" date="2019-01" db="EMBL/GenBank/DDBJ databases">
        <title>Sequencing of cultivated peanut Arachis hypogaea provides insights into genome evolution and oil improvement.</title>
        <authorList>
            <person name="Chen X."/>
        </authorList>
    </citation>
    <scope>NUCLEOTIDE SEQUENCE [LARGE SCALE GENOMIC DNA]</scope>
    <source>
        <strain evidence="2">cv. Fuhuasheng</strain>
        <tissue evidence="1">Leaves</tissue>
    </source>
</reference>
<dbReference type="Proteomes" id="UP000289738">
    <property type="component" value="Chromosome A10"/>
</dbReference>
<keyword evidence="2" id="KW-1185">Reference proteome</keyword>
<organism evidence="1 2">
    <name type="scientific">Arachis hypogaea</name>
    <name type="common">Peanut</name>
    <dbReference type="NCBI Taxonomy" id="3818"/>
    <lineage>
        <taxon>Eukaryota</taxon>
        <taxon>Viridiplantae</taxon>
        <taxon>Streptophyta</taxon>
        <taxon>Embryophyta</taxon>
        <taxon>Tracheophyta</taxon>
        <taxon>Spermatophyta</taxon>
        <taxon>Magnoliopsida</taxon>
        <taxon>eudicotyledons</taxon>
        <taxon>Gunneridae</taxon>
        <taxon>Pentapetalae</taxon>
        <taxon>rosids</taxon>
        <taxon>fabids</taxon>
        <taxon>Fabales</taxon>
        <taxon>Fabaceae</taxon>
        <taxon>Papilionoideae</taxon>
        <taxon>50 kb inversion clade</taxon>
        <taxon>dalbergioids sensu lato</taxon>
        <taxon>Dalbergieae</taxon>
        <taxon>Pterocarpus clade</taxon>
        <taxon>Arachis</taxon>
    </lineage>
</organism>
<dbReference type="AlphaFoldDB" id="A0A445B828"/>
<gene>
    <name evidence="1" type="ORF">Ahy_A10g049874</name>
</gene>
<protein>
    <submittedName>
        <fullName evidence="1">Uncharacterized protein</fullName>
    </submittedName>
</protein>
<name>A0A445B828_ARAHY</name>
<evidence type="ECO:0000313" key="2">
    <source>
        <dbReference type="Proteomes" id="UP000289738"/>
    </source>
</evidence>
<proteinExistence type="predicted"/>
<accession>A0A445B828</accession>
<evidence type="ECO:0000313" key="1">
    <source>
        <dbReference type="EMBL" id="RYR34822.1"/>
    </source>
</evidence>
<comment type="caution">
    <text evidence="1">The sequence shown here is derived from an EMBL/GenBank/DDBJ whole genome shotgun (WGS) entry which is preliminary data.</text>
</comment>